<accession>A0A5D3YFN6</accession>
<keyword evidence="3" id="KW-1185">Reference proteome</keyword>
<gene>
    <name evidence="2" type="ORF">LX73_2534</name>
</gene>
<sequence length="251" mass="27359">MRSEKITFEGTQGDPLSAQLDLPDTATDVFALFAHCFTCSKNLRSVKNISKTLNKRGIGIFRFDFTGLGESEGDFVDTNFSSNVDDLLQAASYLRKHHQSPTILIGHSLGGAAVLQAAGDIPESKAVATIAAPSDPEHVKKNLGAKLDEIESRGKATVTLGGRSFTIKKQFIDDLEANKMDDAIKHLDRALMIFHSPTDNTVGIDNAAHIYKTARHPKSFVSLAGADHLLMHEQDSKYVAEVLASWAGRYF</sequence>
<dbReference type="InterPro" id="IPR029058">
    <property type="entry name" value="AB_hydrolase_fold"/>
</dbReference>
<dbReference type="Gene3D" id="3.40.50.1820">
    <property type="entry name" value="alpha/beta hydrolase"/>
    <property type="match status" value="1"/>
</dbReference>
<dbReference type="PANTHER" id="PTHR11614">
    <property type="entry name" value="PHOSPHOLIPASE-RELATED"/>
    <property type="match status" value="1"/>
</dbReference>
<evidence type="ECO:0000313" key="2">
    <source>
        <dbReference type="EMBL" id="TYP91708.1"/>
    </source>
</evidence>
<protein>
    <submittedName>
        <fullName evidence="2">Serine aminopeptidase, S33</fullName>
    </submittedName>
</protein>
<dbReference type="Pfam" id="PF12146">
    <property type="entry name" value="Hydrolase_4"/>
    <property type="match status" value="1"/>
</dbReference>
<comment type="caution">
    <text evidence="2">The sequence shown here is derived from an EMBL/GenBank/DDBJ whole genome shotgun (WGS) entry which is preliminary data.</text>
</comment>
<proteinExistence type="predicted"/>
<dbReference type="AlphaFoldDB" id="A0A5D3YFN6"/>
<evidence type="ECO:0000313" key="3">
    <source>
        <dbReference type="Proteomes" id="UP000324595"/>
    </source>
</evidence>
<dbReference type="RefSeq" id="WP_148899850.1">
    <property type="nucleotide sequence ID" value="NZ_VNHY01000005.1"/>
</dbReference>
<keyword evidence="2" id="KW-0031">Aminopeptidase</keyword>
<dbReference type="SUPFAM" id="SSF53474">
    <property type="entry name" value="alpha/beta-Hydrolases"/>
    <property type="match status" value="1"/>
</dbReference>
<keyword evidence="2" id="KW-0378">Hydrolase</keyword>
<dbReference type="InterPro" id="IPR051044">
    <property type="entry name" value="MAG_DAG_Lipase"/>
</dbReference>
<name>A0A5D3YFN6_9BACT</name>
<dbReference type="GO" id="GO:0004177">
    <property type="term" value="F:aminopeptidase activity"/>
    <property type="evidence" value="ECO:0007669"/>
    <property type="project" value="UniProtKB-KW"/>
</dbReference>
<evidence type="ECO:0000259" key="1">
    <source>
        <dbReference type="Pfam" id="PF12146"/>
    </source>
</evidence>
<dbReference type="InterPro" id="IPR022742">
    <property type="entry name" value="Hydrolase_4"/>
</dbReference>
<dbReference type="EMBL" id="VNHY01000005">
    <property type="protein sequence ID" value="TYP91708.1"/>
    <property type="molecule type" value="Genomic_DNA"/>
</dbReference>
<keyword evidence="2" id="KW-0645">Protease</keyword>
<organism evidence="2 3">
    <name type="scientific">Fodinibius salinus</name>
    <dbReference type="NCBI Taxonomy" id="860790"/>
    <lineage>
        <taxon>Bacteria</taxon>
        <taxon>Pseudomonadati</taxon>
        <taxon>Balneolota</taxon>
        <taxon>Balneolia</taxon>
        <taxon>Balneolales</taxon>
        <taxon>Balneolaceae</taxon>
        <taxon>Fodinibius</taxon>
    </lineage>
</organism>
<feature type="domain" description="Serine aminopeptidase S33" evidence="1">
    <location>
        <begin position="46"/>
        <end position="132"/>
    </location>
</feature>
<reference evidence="2 3" key="1">
    <citation type="submission" date="2019-07" db="EMBL/GenBank/DDBJ databases">
        <title>Genomic Encyclopedia of Archaeal and Bacterial Type Strains, Phase II (KMG-II): from individual species to whole genera.</title>
        <authorList>
            <person name="Goeker M."/>
        </authorList>
    </citation>
    <scope>NUCLEOTIDE SEQUENCE [LARGE SCALE GENOMIC DNA]</scope>
    <source>
        <strain evidence="2 3">DSM 21935</strain>
    </source>
</reference>
<dbReference type="OrthoDB" id="9791538at2"/>
<dbReference type="Proteomes" id="UP000324595">
    <property type="component" value="Unassembled WGS sequence"/>
</dbReference>